<dbReference type="GeneTree" id="ENSGT00940000158917"/>
<feature type="transmembrane region" description="Helical" evidence="6">
    <location>
        <begin position="96"/>
        <end position="118"/>
    </location>
</feature>
<feature type="transmembrane region" description="Helical" evidence="6">
    <location>
        <begin position="143"/>
        <end position="164"/>
    </location>
</feature>
<feature type="region of interest" description="Disordered" evidence="5">
    <location>
        <begin position="1"/>
        <end position="22"/>
    </location>
</feature>
<dbReference type="PANTHER" id="PTHR22950">
    <property type="entry name" value="AMINO ACID TRANSPORTER"/>
    <property type="match status" value="1"/>
</dbReference>
<evidence type="ECO:0000256" key="4">
    <source>
        <dbReference type="ARBA" id="ARBA00023136"/>
    </source>
</evidence>
<reference evidence="8" key="2">
    <citation type="submission" date="2025-09" db="UniProtKB">
        <authorList>
            <consortium name="Ensembl"/>
        </authorList>
    </citation>
    <scope>IDENTIFICATION</scope>
</reference>
<dbReference type="Ensembl" id="ENSGMOT00000056414.1">
    <property type="protein sequence ID" value="ENSGMOP00000053499.1"/>
    <property type="gene ID" value="ENSGMOG00000003625.2"/>
</dbReference>
<keyword evidence="9" id="KW-1185">Reference proteome</keyword>
<evidence type="ECO:0000313" key="9">
    <source>
        <dbReference type="Proteomes" id="UP000694546"/>
    </source>
</evidence>
<evidence type="ECO:0000256" key="6">
    <source>
        <dbReference type="SAM" id="Phobius"/>
    </source>
</evidence>
<feature type="compositionally biased region" description="Low complexity" evidence="5">
    <location>
        <begin position="419"/>
        <end position="428"/>
    </location>
</feature>
<feature type="domain" description="Amino acid transporter transmembrane" evidence="7">
    <location>
        <begin position="66"/>
        <end position="376"/>
    </location>
</feature>
<keyword evidence="4 6" id="KW-0472">Membrane</keyword>
<feature type="region of interest" description="Disordered" evidence="5">
    <location>
        <begin position="419"/>
        <end position="441"/>
    </location>
</feature>
<organism evidence="8 9">
    <name type="scientific">Gadus morhua</name>
    <name type="common">Atlantic cod</name>
    <dbReference type="NCBI Taxonomy" id="8049"/>
    <lineage>
        <taxon>Eukaryota</taxon>
        <taxon>Metazoa</taxon>
        <taxon>Chordata</taxon>
        <taxon>Craniata</taxon>
        <taxon>Vertebrata</taxon>
        <taxon>Euteleostomi</taxon>
        <taxon>Actinopterygii</taxon>
        <taxon>Neopterygii</taxon>
        <taxon>Teleostei</taxon>
        <taxon>Neoteleostei</taxon>
        <taxon>Acanthomorphata</taxon>
        <taxon>Zeiogadaria</taxon>
        <taxon>Gadariae</taxon>
        <taxon>Gadiformes</taxon>
        <taxon>Gadoidei</taxon>
        <taxon>Gadidae</taxon>
        <taxon>Gadus</taxon>
    </lineage>
</organism>
<accession>A0A8C5C0Y6</accession>
<evidence type="ECO:0000313" key="8">
    <source>
        <dbReference type="Ensembl" id="ENSGMOP00000053499.1"/>
    </source>
</evidence>
<dbReference type="InterPro" id="IPR013057">
    <property type="entry name" value="AA_transpt_TM"/>
</dbReference>
<feature type="transmembrane region" description="Helical" evidence="6">
    <location>
        <begin position="312"/>
        <end position="333"/>
    </location>
</feature>
<keyword evidence="2 6" id="KW-0812">Transmembrane</keyword>
<name>A0A8C5C0Y6_GADMO</name>
<evidence type="ECO:0000256" key="2">
    <source>
        <dbReference type="ARBA" id="ARBA00022692"/>
    </source>
</evidence>
<dbReference type="Proteomes" id="UP000694546">
    <property type="component" value="Chromosome 4"/>
</dbReference>
<dbReference type="GO" id="GO:0015179">
    <property type="term" value="F:L-amino acid transmembrane transporter activity"/>
    <property type="evidence" value="ECO:0007669"/>
    <property type="project" value="TreeGrafter"/>
</dbReference>
<proteinExistence type="predicted"/>
<comment type="subcellular location">
    <subcellularLocation>
        <location evidence="1">Membrane</location>
        <topology evidence="1">Multi-pass membrane protein</topology>
    </subcellularLocation>
</comment>
<dbReference type="Pfam" id="PF01490">
    <property type="entry name" value="Aa_trans"/>
    <property type="match status" value="1"/>
</dbReference>
<feature type="transmembrane region" description="Helical" evidence="6">
    <location>
        <begin position="353"/>
        <end position="376"/>
    </location>
</feature>
<sequence length="441" mass="48856">MELQKVSTEGDDDDSTNSLDDTYQEKASQFTAEVDDDDDRESHKFLANGMMDKKKRYEEEYHPGHTSFGMSVFNLSNAIMGSGILGLSFAMANTGIVLFSILLLGVAILSLYSVHLLLMTAKEGGSLIYEKLGERAFGWPGKMAAFVSITMQNIGAMSSYLFIVKYELPEVIRAFMGLEEISGAWYMNGNVLVVIVTIAIILPLSLLKNLGYLGYTSGFSLSCMVFFVCVLIYKKTQLPCPLPFFYDTPSNLSSNASGPLDVEEMCTPKYFVFNSQTAYTVPILAFAFVCHPEVLPIYSELKKKQMQMVSNMSIAAMLVMYFLSALFGYLTFYENVEAELLHTFTRVYTSDTLLLLVRVAVLTAVTLTVPIVLFPVSTPADQSGLRPAPSLWLKRRGRRRSAIASELLLETEPRPLIRTPITTSTITPSLPPPPKPSSPPQ</sequence>
<feature type="transmembrane region" description="Helical" evidence="6">
    <location>
        <begin position="212"/>
        <end position="233"/>
    </location>
</feature>
<protein>
    <recommendedName>
        <fullName evidence="7">Amino acid transporter transmembrane domain-containing protein</fullName>
    </recommendedName>
</protein>
<evidence type="ECO:0000256" key="1">
    <source>
        <dbReference type="ARBA" id="ARBA00004141"/>
    </source>
</evidence>
<evidence type="ECO:0000256" key="5">
    <source>
        <dbReference type="SAM" id="MobiDB-lite"/>
    </source>
</evidence>
<feature type="transmembrane region" description="Helical" evidence="6">
    <location>
        <begin position="185"/>
        <end position="206"/>
    </location>
</feature>
<keyword evidence="3 6" id="KW-1133">Transmembrane helix</keyword>
<feature type="transmembrane region" description="Helical" evidence="6">
    <location>
        <begin position="68"/>
        <end position="89"/>
    </location>
</feature>
<evidence type="ECO:0000259" key="7">
    <source>
        <dbReference type="Pfam" id="PF01490"/>
    </source>
</evidence>
<reference evidence="8" key="1">
    <citation type="submission" date="2025-08" db="UniProtKB">
        <authorList>
            <consortium name="Ensembl"/>
        </authorList>
    </citation>
    <scope>IDENTIFICATION</scope>
</reference>
<dbReference type="PANTHER" id="PTHR22950:SF222">
    <property type="entry name" value="SODIUM-COUPLED NEUTRAL AMINO ACID TRANSPORTER 4"/>
    <property type="match status" value="1"/>
</dbReference>
<feature type="compositionally biased region" description="Pro residues" evidence="5">
    <location>
        <begin position="429"/>
        <end position="441"/>
    </location>
</feature>
<dbReference type="AlphaFoldDB" id="A0A8C5C0Y6"/>
<evidence type="ECO:0000256" key="3">
    <source>
        <dbReference type="ARBA" id="ARBA00022989"/>
    </source>
</evidence>
<dbReference type="GO" id="GO:0005886">
    <property type="term" value="C:plasma membrane"/>
    <property type="evidence" value="ECO:0007669"/>
    <property type="project" value="TreeGrafter"/>
</dbReference>